<dbReference type="EMBL" id="SHKV01000001">
    <property type="protein sequence ID" value="RZU31125.1"/>
    <property type="molecule type" value="Genomic_DNA"/>
</dbReference>
<dbReference type="GO" id="GO:0016491">
    <property type="term" value="F:oxidoreductase activity"/>
    <property type="evidence" value="ECO:0007669"/>
    <property type="project" value="InterPro"/>
</dbReference>
<dbReference type="PANTHER" id="PTHR43463">
    <property type="entry name" value="NICOTINATE-NUCLEOTIDE--DIMETHYLBENZIMIDAZOLE PHOSPHORIBOSYLTRANSFERASE"/>
    <property type="match status" value="1"/>
</dbReference>
<accession>A0A4Q7Y5D1</accession>
<gene>
    <name evidence="2" type="ORF">BKA19_0773</name>
</gene>
<dbReference type="Gene3D" id="3.40.109.10">
    <property type="entry name" value="NADH Oxidase"/>
    <property type="match status" value="1"/>
</dbReference>
<dbReference type="InterPro" id="IPR036087">
    <property type="entry name" value="Nict_dMeBzImd_PRibTrfase_sf"/>
</dbReference>
<dbReference type="Pfam" id="PF02277">
    <property type="entry name" value="DBI_PRT"/>
    <property type="match status" value="1"/>
</dbReference>
<dbReference type="Gene3D" id="3.40.50.10210">
    <property type="match status" value="1"/>
</dbReference>
<dbReference type="SUPFAM" id="SSF55469">
    <property type="entry name" value="FMN-dependent nitroreductase-like"/>
    <property type="match status" value="1"/>
</dbReference>
<keyword evidence="3" id="KW-1185">Reference proteome</keyword>
<protein>
    <submittedName>
        <fullName evidence="2">Cob(II)yrinic acid a,c-diamide reductase</fullName>
    </submittedName>
</protein>
<proteinExistence type="predicted"/>
<dbReference type="AlphaFoldDB" id="A0A4Q7Y5D1"/>
<reference evidence="2 3" key="1">
    <citation type="submission" date="2019-02" db="EMBL/GenBank/DDBJ databases">
        <title>Sequencing the genomes of 1000 actinobacteria strains.</title>
        <authorList>
            <person name="Klenk H.-P."/>
        </authorList>
    </citation>
    <scope>NUCLEOTIDE SEQUENCE [LARGE SCALE GENOMIC DNA]</scope>
    <source>
        <strain evidence="2 3">DSM 44509</strain>
    </source>
</reference>
<evidence type="ECO:0000313" key="2">
    <source>
        <dbReference type="EMBL" id="RZU31125.1"/>
    </source>
</evidence>
<comment type="caution">
    <text evidence="2">The sequence shown here is derived from an EMBL/GenBank/DDBJ whole genome shotgun (WGS) entry which is preliminary data.</text>
</comment>
<dbReference type="CDD" id="cd02439">
    <property type="entry name" value="DMB-PRT_CobT"/>
    <property type="match status" value="1"/>
</dbReference>
<dbReference type="GO" id="GO:0008939">
    <property type="term" value="F:nicotinate-nucleotide-dimethylbenzimidazole phosphoribosyltransferase activity"/>
    <property type="evidence" value="ECO:0007669"/>
    <property type="project" value="InterPro"/>
</dbReference>
<dbReference type="InterPro" id="IPR029479">
    <property type="entry name" value="Nitroreductase"/>
</dbReference>
<dbReference type="RefSeq" id="WP_104527883.1">
    <property type="nucleotide sequence ID" value="NZ_POQT01000008.1"/>
</dbReference>
<evidence type="ECO:0000313" key="3">
    <source>
        <dbReference type="Proteomes" id="UP000292507"/>
    </source>
</evidence>
<dbReference type="NCBIfam" id="TIGR02476">
    <property type="entry name" value="BluB"/>
    <property type="match status" value="1"/>
</dbReference>
<dbReference type="InterPro" id="IPR003200">
    <property type="entry name" value="Nict_dMeBzImd_PRibTrfase"/>
</dbReference>
<dbReference type="OrthoDB" id="9773807at2"/>
<dbReference type="SUPFAM" id="SSF52733">
    <property type="entry name" value="Nicotinate mononucleotide:5,6-dimethylbenzimidazole phosphoribosyltransferase (CobT)"/>
    <property type="match status" value="1"/>
</dbReference>
<evidence type="ECO:0000259" key="1">
    <source>
        <dbReference type="Pfam" id="PF00881"/>
    </source>
</evidence>
<dbReference type="InterPro" id="IPR000415">
    <property type="entry name" value="Nitroreductase-like"/>
</dbReference>
<dbReference type="Pfam" id="PF00881">
    <property type="entry name" value="Nitroreductase"/>
    <property type="match status" value="1"/>
</dbReference>
<name>A0A4Q7Y5D1_9ACTN</name>
<feature type="domain" description="Nitroreductase" evidence="1">
    <location>
        <begin position="41"/>
        <end position="206"/>
    </location>
</feature>
<sequence>MTWPRPVPVIGDRTHAAERAADPSGWAFDPATVEALHTVIGARRDIRRYRPDPVPPEVLRGVLEAGHRAPSVGHSQPWRFVVVTGQQTRDRAAVLADRERLRQAGQLTPDRRARLLDLQLEGIREAPVGVVVACDRRTHATGVLGRATFPDADLWSCACAIQNMWLAARAAGLGMGWVTLFRPADLAALLHLPDGVETLGWLCLGWPDERPPEPGLVRHGWSSRAPLDEVVLHERWPADGSPEAPVSHLAGPQPEAVVAARDTGDDLLAVPGSLGVLDRAVDRVLALPGAEPAGGTLLVVAGDHPVAAAHAVSAYPSSVTADVLAATGTGESLGASTARQAGLRVVAHHALSPDPQGDLLTADALTPAAAAALVAEGRALGRALAAHGLVCLGEVGIGNTTVAAALACGLLGLGPDDAVGLGAGADAAMLERKRAVVRGALDRARAAHGAALAEPMTALAALGGPEVAVLAGVTLGAAAAGVPVVLDGLVTSVAAAVAVRLEPAAQAALVAGQRSRERAHAEVLTELGLEPLLDLRLRAGEGVGAALAAQLLLTALRARRTAGRVS</sequence>
<dbReference type="InterPro" id="IPR012825">
    <property type="entry name" value="BluB"/>
</dbReference>
<dbReference type="Proteomes" id="UP000292507">
    <property type="component" value="Unassembled WGS sequence"/>
</dbReference>
<dbReference type="PANTHER" id="PTHR43463:SF1">
    <property type="entry name" value="NICOTINATE-NUCLEOTIDE--DIMETHYLBENZIMIDAZOLE PHOSPHORIBOSYLTRANSFERASE"/>
    <property type="match status" value="1"/>
</dbReference>
<organism evidence="2 3">
    <name type="scientific">Blastococcus saxobsidens</name>
    <dbReference type="NCBI Taxonomy" id="138336"/>
    <lineage>
        <taxon>Bacteria</taxon>
        <taxon>Bacillati</taxon>
        <taxon>Actinomycetota</taxon>
        <taxon>Actinomycetes</taxon>
        <taxon>Geodermatophilales</taxon>
        <taxon>Geodermatophilaceae</taxon>
        <taxon>Blastococcus</taxon>
    </lineage>
</organism>